<comment type="caution">
    <text evidence="2">The sequence shown here is derived from an EMBL/GenBank/DDBJ whole genome shotgun (WGS) entry which is preliminary data.</text>
</comment>
<protein>
    <recommendedName>
        <fullName evidence="4">Core-binding (CB) domain-containing protein</fullName>
    </recommendedName>
</protein>
<keyword evidence="1" id="KW-0233">DNA recombination</keyword>
<name>A0A0J6W291_9MYCO</name>
<sequence length="579" mass="63810">MPAEMTTDPLGLDCLFTNGQRSRIAVPAGFRNETLATNLVTALIELIHPRGGVDAAGTVRHHMRSIAGMVSWFDDRGFTGGVKDLTRSQVAEFLMSRKTAVERNCRQLLTAFGNEIEPLSPGVMEFVTGKTFHPKRRRNEKPLAPYSEAEWGRLQHACLEVINDSYAENRRAATAAQRGQRPSLDNWTYQDVCWLLADLGPTITNASVSRLYGVCAATIASRSGGVVPARRALFPQTSTVIAYMLLFGSYTGIVPDGIANLGVKDLDWTGDSEVLLSYFKGRTAAESLVLNKDAVKLLEQWLRHSASLRQFAPADKRGALWIRYQQGQFGHQFLTGATDYASLRKWVKNRGLVDDNGSPLKVHRHRIRTTFESTRDRRTWFGSARATIDPNHTPAVEGDHYLSVTTPGQQRAIEGVIEEAQGDLVRQACVPQVLLGEADAAEIAERFPQLVDTLNLDGPALAELVGGERDVFVASCADQLAGVHGPVGKPCPARPWVCLLCPLALFTPRHATNLLRLKAYFARQWLLMAAPQYMAVFGPYSARLDEVLALFPPDVLTRSATHVSETDQDIPLRPEEGTQ</sequence>
<dbReference type="GO" id="GO:0015074">
    <property type="term" value="P:DNA integration"/>
    <property type="evidence" value="ECO:0007669"/>
    <property type="project" value="InterPro"/>
</dbReference>
<evidence type="ECO:0008006" key="4">
    <source>
        <dbReference type="Google" id="ProtNLM"/>
    </source>
</evidence>
<gene>
    <name evidence="2" type="ORF">MCHLDSM_03181</name>
</gene>
<dbReference type="SUPFAM" id="SSF56349">
    <property type="entry name" value="DNA breaking-rejoining enzymes"/>
    <property type="match status" value="1"/>
</dbReference>
<dbReference type="GO" id="GO:0003677">
    <property type="term" value="F:DNA binding"/>
    <property type="evidence" value="ECO:0007669"/>
    <property type="project" value="InterPro"/>
</dbReference>
<evidence type="ECO:0000256" key="1">
    <source>
        <dbReference type="ARBA" id="ARBA00023172"/>
    </source>
</evidence>
<organism evidence="2 3">
    <name type="scientific">Mycolicibacterium chlorophenolicum</name>
    <dbReference type="NCBI Taxonomy" id="37916"/>
    <lineage>
        <taxon>Bacteria</taxon>
        <taxon>Bacillati</taxon>
        <taxon>Actinomycetota</taxon>
        <taxon>Actinomycetes</taxon>
        <taxon>Mycobacteriales</taxon>
        <taxon>Mycobacteriaceae</taxon>
        <taxon>Mycolicibacterium</taxon>
    </lineage>
</organism>
<evidence type="ECO:0000313" key="2">
    <source>
        <dbReference type="EMBL" id="KMO75858.1"/>
    </source>
</evidence>
<dbReference type="Gene3D" id="1.10.443.10">
    <property type="entry name" value="Intergrase catalytic core"/>
    <property type="match status" value="1"/>
</dbReference>
<dbReference type="Proteomes" id="UP000036513">
    <property type="component" value="Unassembled WGS sequence"/>
</dbReference>
<evidence type="ECO:0000313" key="3">
    <source>
        <dbReference type="Proteomes" id="UP000036513"/>
    </source>
</evidence>
<dbReference type="AlphaFoldDB" id="A0A0J6W291"/>
<dbReference type="GO" id="GO:0006310">
    <property type="term" value="P:DNA recombination"/>
    <property type="evidence" value="ECO:0007669"/>
    <property type="project" value="UniProtKB-KW"/>
</dbReference>
<proteinExistence type="predicted"/>
<dbReference type="EMBL" id="JYNL01000026">
    <property type="protein sequence ID" value="KMO75858.1"/>
    <property type="molecule type" value="Genomic_DNA"/>
</dbReference>
<dbReference type="InterPro" id="IPR013762">
    <property type="entry name" value="Integrase-like_cat_sf"/>
</dbReference>
<accession>A0A0J6W291</accession>
<dbReference type="STRING" id="37916.MCHLDSM_03181"/>
<keyword evidence="3" id="KW-1185">Reference proteome</keyword>
<reference evidence="2 3" key="1">
    <citation type="journal article" date="2015" name="Genome Biol. Evol.">
        <title>Characterization of Three Mycobacterium spp. with Potential Use in Bioremediation by Genome Sequencing and Comparative Genomics.</title>
        <authorList>
            <person name="Das S."/>
            <person name="Pettersson B.M."/>
            <person name="Behra P.R."/>
            <person name="Ramesh M."/>
            <person name="Dasgupta S."/>
            <person name="Bhattacharya A."/>
            <person name="Kirsebom L.A."/>
        </authorList>
    </citation>
    <scope>NUCLEOTIDE SEQUENCE [LARGE SCALE GENOMIC DNA]</scope>
    <source>
        <strain evidence="2 3">DSM 43826</strain>
    </source>
</reference>
<dbReference type="InterPro" id="IPR011010">
    <property type="entry name" value="DNA_brk_join_enz"/>
</dbReference>
<dbReference type="PATRIC" id="fig|37916.4.peg.3106"/>